<dbReference type="SMART" id="SM00530">
    <property type="entry name" value="HTH_XRE"/>
    <property type="match status" value="1"/>
</dbReference>
<dbReference type="GO" id="GO:0003677">
    <property type="term" value="F:DNA binding"/>
    <property type="evidence" value="ECO:0007669"/>
    <property type="project" value="InterPro"/>
</dbReference>
<name>A0A1E7L1T5_9ACTN</name>
<evidence type="ECO:0000313" key="2">
    <source>
        <dbReference type="EMBL" id="OEV10013.1"/>
    </source>
</evidence>
<organism evidence="2 3">
    <name type="scientific">Streptomyces nanshensis</name>
    <dbReference type="NCBI Taxonomy" id="518642"/>
    <lineage>
        <taxon>Bacteria</taxon>
        <taxon>Bacillati</taxon>
        <taxon>Actinomycetota</taxon>
        <taxon>Actinomycetes</taxon>
        <taxon>Kitasatosporales</taxon>
        <taxon>Streptomycetaceae</taxon>
        <taxon>Streptomyces</taxon>
    </lineage>
</organism>
<comment type="caution">
    <text evidence="2">The sequence shown here is derived from an EMBL/GenBank/DDBJ whole genome shotgun (WGS) entry which is preliminary data.</text>
</comment>
<dbReference type="InterPro" id="IPR010982">
    <property type="entry name" value="Lambda_DNA-bd_dom_sf"/>
</dbReference>
<dbReference type="InterPro" id="IPR001387">
    <property type="entry name" value="Cro/C1-type_HTH"/>
</dbReference>
<dbReference type="PANTHER" id="PTHR35010">
    <property type="entry name" value="BLL4672 PROTEIN-RELATED"/>
    <property type="match status" value="1"/>
</dbReference>
<evidence type="ECO:0000313" key="3">
    <source>
        <dbReference type="Proteomes" id="UP000176005"/>
    </source>
</evidence>
<dbReference type="SUPFAM" id="SSF47413">
    <property type="entry name" value="lambda repressor-like DNA-binding domains"/>
    <property type="match status" value="1"/>
</dbReference>
<gene>
    <name evidence="2" type="ORF">AN218_19425</name>
</gene>
<evidence type="ECO:0000259" key="1">
    <source>
        <dbReference type="PROSITE" id="PS50943"/>
    </source>
</evidence>
<dbReference type="Gene3D" id="3.30.450.180">
    <property type="match status" value="1"/>
</dbReference>
<protein>
    <submittedName>
        <fullName evidence="2">XRE family transcriptional regulator</fullName>
    </submittedName>
</protein>
<dbReference type="RefSeq" id="WP_070018170.1">
    <property type="nucleotide sequence ID" value="NZ_LJGW01000328.1"/>
</dbReference>
<reference evidence="2 3" key="1">
    <citation type="journal article" date="2016" name="Front. Microbiol.">
        <title>Comparative Genomics Analysis of Streptomyces Species Reveals Their Adaptation to the Marine Environment and Their Diversity at the Genomic Level.</title>
        <authorList>
            <person name="Tian X."/>
            <person name="Zhang Z."/>
            <person name="Yang T."/>
            <person name="Chen M."/>
            <person name="Li J."/>
            <person name="Chen F."/>
            <person name="Yang J."/>
            <person name="Li W."/>
            <person name="Zhang B."/>
            <person name="Zhang Z."/>
            <person name="Wu J."/>
            <person name="Zhang C."/>
            <person name="Long L."/>
            <person name="Xiao J."/>
        </authorList>
    </citation>
    <scope>NUCLEOTIDE SEQUENCE [LARGE SCALE GENOMIC DNA]</scope>
    <source>
        <strain evidence="2 3">SCSIO 10429</strain>
    </source>
</reference>
<dbReference type="Gene3D" id="1.10.260.40">
    <property type="entry name" value="lambda repressor-like DNA-binding domains"/>
    <property type="match status" value="1"/>
</dbReference>
<dbReference type="AlphaFoldDB" id="A0A1E7L1T5"/>
<dbReference type="PANTHER" id="PTHR35010:SF2">
    <property type="entry name" value="BLL4672 PROTEIN"/>
    <property type="match status" value="1"/>
</dbReference>
<dbReference type="Pfam" id="PF17765">
    <property type="entry name" value="MLTR_LBD"/>
    <property type="match status" value="1"/>
</dbReference>
<dbReference type="InterPro" id="IPR041413">
    <property type="entry name" value="MLTR_LBD"/>
</dbReference>
<dbReference type="PROSITE" id="PS50943">
    <property type="entry name" value="HTH_CROC1"/>
    <property type="match status" value="1"/>
</dbReference>
<dbReference type="EMBL" id="LJGW01000328">
    <property type="protein sequence ID" value="OEV10013.1"/>
    <property type="molecule type" value="Genomic_DNA"/>
</dbReference>
<dbReference type="Proteomes" id="UP000176005">
    <property type="component" value="Unassembled WGS sequence"/>
</dbReference>
<accession>A0A1E7L1T5</accession>
<sequence>MEIAKDIKDFLTTRRAKITPDQVGLAPGGRRRVPGLRREEVALLAGVSAEYYVQIERGNLSGVSEEVLHAIATALRLDEEETAHLQDLALAAASKAGRKPGRRTGAGRQKVPEGVQALMDAMVTAPAIVQNGHLDILGANALGRALYAPVLDRAGRGKPNLARFLFLDSHADETFPAWEEACEVAVALLRVEAARSPHSRAVTGLVGELATRSQEFRTRWAAHDVKAHRSGTKRFHHPAVGDLTLRFEALEVACAAGLTLIGYTAEPGSSSQEALQLLASWTATGGGAQAASRRTDGP</sequence>
<dbReference type="CDD" id="cd00093">
    <property type="entry name" value="HTH_XRE"/>
    <property type="match status" value="1"/>
</dbReference>
<feature type="domain" description="HTH cro/C1-type" evidence="1">
    <location>
        <begin position="35"/>
        <end position="82"/>
    </location>
</feature>
<dbReference type="PATRIC" id="fig|518642.10.peg.4640"/>
<keyword evidence="3" id="KW-1185">Reference proteome</keyword>
<proteinExistence type="predicted"/>
<dbReference type="Pfam" id="PF13560">
    <property type="entry name" value="HTH_31"/>
    <property type="match status" value="1"/>
</dbReference>